<dbReference type="Gene3D" id="3.50.50.60">
    <property type="entry name" value="FAD/NAD(P)-binding domain"/>
    <property type="match status" value="1"/>
</dbReference>
<evidence type="ECO:0000313" key="5">
    <source>
        <dbReference type="EMBL" id="SCF26754.1"/>
    </source>
</evidence>
<dbReference type="Gene3D" id="3.30.9.10">
    <property type="entry name" value="D-Amino Acid Oxidase, subunit A, domain 2"/>
    <property type="match status" value="1"/>
</dbReference>
<protein>
    <submittedName>
        <fullName evidence="5">p-hydroxybenzoate 3-monooxygenase</fullName>
    </submittedName>
</protein>
<evidence type="ECO:0000259" key="4">
    <source>
        <dbReference type="Pfam" id="PF01494"/>
    </source>
</evidence>
<dbReference type="PANTHER" id="PTHR43004:SF3">
    <property type="entry name" value="P-HYDROXYBENZOATE HYDROXYLASE"/>
    <property type="match status" value="1"/>
</dbReference>
<keyword evidence="5" id="KW-0503">Monooxygenase</keyword>
<dbReference type="GO" id="GO:0016709">
    <property type="term" value="F:oxidoreductase activity, acting on paired donors, with incorporation or reduction of molecular oxygen, NAD(P)H as one donor, and incorporation of one atom of oxygen"/>
    <property type="evidence" value="ECO:0007669"/>
    <property type="project" value="UniProtKB-ARBA"/>
</dbReference>
<reference evidence="6" key="1">
    <citation type="submission" date="2016-06" db="EMBL/GenBank/DDBJ databases">
        <authorList>
            <person name="Varghese N."/>
            <person name="Submissions Spin"/>
        </authorList>
    </citation>
    <scope>NUCLEOTIDE SEQUENCE [LARGE SCALE GENOMIC DNA]</scope>
    <source>
        <strain evidence="6">DSM 44100</strain>
    </source>
</reference>
<dbReference type="EMBL" id="FMCU01000008">
    <property type="protein sequence ID" value="SCF26754.1"/>
    <property type="molecule type" value="Genomic_DNA"/>
</dbReference>
<proteinExistence type="predicted"/>
<dbReference type="Pfam" id="PF01494">
    <property type="entry name" value="FAD_binding_3"/>
    <property type="match status" value="1"/>
</dbReference>
<feature type="compositionally biased region" description="Polar residues" evidence="3">
    <location>
        <begin position="420"/>
        <end position="431"/>
    </location>
</feature>
<dbReference type="SUPFAM" id="SSF54373">
    <property type="entry name" value="FAD-linked reductases, C-terminal domain"/>
    <property type="match status" value="1"/>
</dbReference>
<feature type="domain" description="FAD-binding" evidence="4">
    <location>
        <begin position="2"/>
        <end position="341"/>
    </location>
</feature>
<dbReference type="InterPro" id="IPR002938">
    <property type="entry name" value="FAD-bd"/>
</dbReference>
<evidence type="ECO:0000313" key="6">
    <source>
        <dbReference type="Proteomes" id="UP000198797"/>
    </source>
</evidence>
<dbReference type="STRING" id="121616.GA0070216_10852"/>
<keyword evidence="1" id="KW-0285">Flavoprotein</keyword>
<gene>
    <name evidence="5" type="ORF">GA0070216_10852</name>
</gene>
<dbReference type="InterPro" id="IPR050641">
    <property type="entry name" value="RIFMO-like"/>
</dbReference>
<keyword evidence="2" id="KW-0274">FAD</keyword>
<evidence type="ECO:0000256" key="2">
    <source>
        <dbReference type="ARBA" id="ARBA00022827"/>
    </source>
</evidence>
<dbReference type="PANTHER" id="PTHR43004">
    <property type="entry name" value="TRK SYSTEM POTASSIUM UPTAKE PROTEIN"/>
    <property type="match status" value="1"/>
</dbReference>
<organism evidence="5 6">
    <name type="scientific">Micromonospora matsumotoense</name>
    <dbReference type="NCBI Taxonomy" id="121616"/>
    <lineage>
        <taxon>Bacteria</taxon>
        <taxon>Bacillati</taxon>
        <taxon>Actinomycetota</taxon>
        <taxon>Actinomycetes</taxon>
        <taxon>Micromonosporales</taxon>
        <taxon>Micromonosporaceae</taxon>
        <taxon>Micromonospora</taxon>
    </lineage>
</organism>
<keyword evidence="5" id="KW-0560">Oxidoreductase</keyword>
<name>A0A1C4Z1H1_9ACTN</name>
<dbReference type="OrthoDB" id="3647401at2"/>
<evidence type="ECO:0000256" key="3">
    <source>
        <dbReference type="SAM" id="MobiDB-lite"/>
    </source>
</evidence>
<dbReference type="InterPro" id="IPR036188">
    <property type="entry name" value="FAD/NAD-bd_sf"/>
</dbReference>
<dbReference type="NCBIfam" id="NF006091">
    <property type="entry name" value="PRK08243.1"/>
    <property type="match status" value="1"/>
</dbReference>
<feature type="region of interest" description="Disordered" evidence="3">
    <location>
        <begin position="391"/>
        <end position="431"/>
    </location>
</feature>
<sequence length="431" mass="47362">MRTQVGIVGAGPAGLMLSHLLHRHGIDSVVLESRSRDHVEHRVRAGVLEQGSVDLLCRTGLGERLLREGLRHEGIELRFAGESHRVPMTELTGRAITVYGQQEVVKDLIAARLAAGGTILFEADVVRLDGLDSSSPVVRYRRDGREEELRCDFVAGCDGFHGVSRGAVPEGVLTSYERAYPFAWLGVLAAAAPAVQELVYAHHDRGFALYSMRSPEISRLYLQVAPDEDLAAWPDARIWAELRARLETVPGWSLTEGPVLEKSLTPMRSFVVEPMQWERLFLAGDAVHIVPPTGAKGMNLALADVALLGDAFAAWYGHGRTDLLAGYSTTALRRVWRAQHFSWWMTSMLHRLAHDDPYEAKLQTATLRYAATSRAYATSLAENYVGCPRSDHLGPAPAEAQPPTWPPRDTPCRPGAGGSDATTTQRRSTYS</sequence>
<accession>A0A1C4Z1H1</accession>
<dbReference type="GO" id="GO:0071949">
    <property type="term" value="F:FAD binding"/>
    <property type="evidence" value="ECO:0007669"/>
    <property type="project" value="InterPro"/>
</dbReference>
<dbReference type="Proteomes" id="UP000198797">
    <property type="component" value="Unassembled WGS sequence"/>
</dbReference>
<dbReference type="PRINTS" id="PR00420">
    <property type="entry name" value="RNGMNOXGNASE"/>
</dbReference>
<dbReference type="SUPFAM" id="SSF51905">
    <property type="entry name" value="FAD/NAD(P)-binding domain"/>
    <property type="match status" value="1"/>
</dbReference>
<evidence type="ECO:0000256" key="1">
    <source>
        <dbReference type="ARBA" id="ARBA00022630"/>
    </source>
</evidence>
<dbReference type="RefSeq" id="WP_091247379.1">
    <property type="nucleotide sequence ID" value="NZ_FMCU01000008.1"/>
</dbReference>
<dbReference type="AlphaFoldDB" id="A0A1C4Z1H1"/>
<keyword evidence="6" id="KW-1185">Reference proteome</keyword>